<dbReference type="RefSeq" id="WP_185074934.1">
    <property type="nucleotide sequence ID" value="NZ_JACHMB010000001.1"/>
</dbReference>
<name>A0A7W9GD90_9ACTN</name>
<keyword evidence="4" id="KW-1185">Reference proteome</keyword>
<dbReference type="AlphaFoldDB" id="A0A7W9GD90"/>
<evidence type="ECO:0000313" key="3">
    <source>
        <dbReference type="EMBL" id="MBB5781683.1"/>
    </source>
</evidence>
<organism evidence="3 4">
    <name type="scientific">Nonomuraea jabiensis</name>
    <dbReference type="NCBI Taxonomy" id="882448"/>
    <lineage>
        <taxon>Bacteria</taxon>
        <taxon>Bacillati</taxon>
        <taxon>Actinomycetota</taxon>
        <taxon>Actinomycetes</taxon>
        <taxon>Streptosporangiales</taxon>
        <taxon>Streptosporangiaceae</taxon>
        <taxon>Nonomuraea</taxon>
    </lineage>
</organism>
<dbReference type="GO" id="GO:0005829">
    <property type="term" value="C:cytosol"/>
    <property type="evidence" value="ECO:0007669"/>
    <property type="project" value="TreeGrafter"/>
</dbReference>
<comment type="similarity">
    <text evidence="1">Belongs to the cycloisomerase 2 family.</text>
</comment>
<dbReference type="SUPFAM" id="SSF51004">
    <property type="entry name" value="C-terminal (heme d1) domain of cytochrome cd1-nitrite reductase"/>
    <property type="match status" value="1"/>
</dbReference>
<dbReference type="InterPro" id="IPR015943">
    <property type="entry name" value="WD40/YVTN_repeat-like_dom_sf"/>
</dbReference>
<dbReference type="InterPro" id="IPR050282">
    <property type="entry name" value="Cycloisomerase_2"/>
</dbReference>
<accession>A0A7W9GD90</accession>
<dbReference type="Pfam" id="PF10282">
    <property type="entry name" value="Lactonase"/>
    <property type="match status" value="1"/>
</dbReference>
<feature type="compositionally biased region" description="Polar residues" evidence="2">
    <location>
        <begin position="126"/>
        <end position="135"/>
    </location>
</feature>
<dbReference type="Proteomes" id="UP000579153">
    <property type="component" value="Unassembled WGS sequence"/>
</dbReference>
<dbReference type="Gene3D" id="2.130.10.10">
    <property type="entry name" value="YVTN repeat-like/Quinoprotein amine dehydrogenase"/>
    <property type="match status" value="1"/>
</dbReference>
<evidence type="ECO:0000256" key="2">
    <source>
        <dbReference type="SAM" id="MobiDB-lite"/>
    </source>
</evidence>
<protein>
    <submittedName>
        <fullName evidence="3">6-phosphogluconolactonase (Cycloisomerase 2 family)</fullName>
    </submittedName>
</protein>
<dbReference type="PANTHER" id="PTHR30344:SF1">
    <property type="entry name" value="6-PHOSPHOGLUCONOLACTONASE"/>
    <property type="match status" value="1"/>
</dbReference>
<keyword evidence="3" id="KW-0413">Isomerase</keyword>
<proteinExistence type="inferred from homology"/>
<gene>
    <name evidence="3" type="ORF">HD596_008439</name>
</gene>
<dbReference type="PANTHER" id="PTHR30344">
    <property type="entry name" value="6-PHOSPHOGLUCONOLACTONASE-RELATED"/>
    <property type="match status" value="1"/>
</dbReference>
<dbReference type="GO" id="GO:0017057">
    <property type="term" value="F:6-phosphogluconolactonase activity"/>
    <property type="evidence" value="ECO:0007669"/>
    <property type="project" value="TreeGrafter"/>
</dbReference>
<dbReference type="InterPro" id="IPR019405">
    <property type="entry name" value="Lactonase_7-beta_prop"/>
</dbReference>
<dbReference type="InterPro" id="IPR011048">
    <property type="entry name" value="Haem_d1_sf"/>
</dbReference>
<comment type="caution">
    <text evidence="3">The sequence shown here is derived from an EMBL/GenBank/DDBJ whole genome shotgun (WGS) entry which is preliminary data.</text>
</comment>
<evidence type="ECO:0000256" key="1">
    <source>
        <dbReference type="ARBA" id="ARBA00005564"/>
    </source>
</evidence>
<dbReference type="EMBL" id="JACHMB010000001">
    <property type="protein sequence ID" value="MBB5781683.1"/>
    <property type="molecule type" value="Genomic_DNA"/>
</dbReference>
<dbReference type="GO" id="GO:0016853">
    <property type="term" value="F:isomerase activity"/>
    <property type="evidence" value="ECO:0007669"/>
    <property type="project" value="UniProtKB-KW"/>
</dbReference>
<evidence type="ECO:0000313" key="4">
    <source>
        <dbReference type="Proteomes" id="UP000579153"/>
    </source>
</evidence>
<sequence length="339" mass="35557">MHMFVGGYSWAETPARGLSVIGDGGLVRSFTEIPQPFHCTLSPSGHTLYVASNVPEGRIHAVTVSADGTLIERASQPAEGAGTVHTLVHDGHLFATNHDSGEVVVFPLGEDESPGPVCQVIRHTGSGPNSLSQQGPHPHMTLPDPTGSRLLVPDKGTDWLHVYRWDGARLSPHSQVHLGSGHGPRQAVFHPGGRHLYVVNELVSSVTICGYEPASGALWTCGAAATLPEGADGWNAPSAILLSPGGEHLYVANRGHESIAVLEVKDGGAVLEPAGWLRLGEEPLSVMPWDLAWDPAGRLNVANQTAGTVLPLPVDPATGLPELSDAAIKVPDAAFLLFG</sequence>
<reference evidence="3 4" key="1">
    <citation type="submission" date="2020-08" db="EMBL/GenBank/DDBJ databases">
        <title>Sequencing the genomes of 1000 actinobacteria strains.</title>
        <authorList>
            <person name="Klenk H.-P."/>
        </authorList>
    </citation>
    <scope>NUCLEOTIDE SEQUENCE [LARGE SCALE GENOMIC DNA]</scope>
    <source>
        <strain evidence="3 4">DSM 45507</strain>
    </source>
</reference>
<feature type="region of interest" description="Disordered" evidence="2">
    <location>
        <begin position="125"/>
        <end position="147"/>
    </location>
</feature>